<gene>
    <name evidence="2" type="ORF">KUCA_T00004880001</name>
</gene>
<sequence length="101" mass="11220">MQKAAKAQIRSAVELAKDPENPDRSTEDRIKHLRDVSEFLRRNIVQGEKTADDKYQLHIHKDTELGDNEDIKKTKNTLTNEAAASGGCCGGGDVTLKEKRA</sequence>
<evidence type="ECO:0000313" key="3">
    <source>
        <dbReference type="Proteomes" id="UP000019384"/>
    </source>
</evidence>
<protein>
    <submittedName>
        <fullName evidence="2">Uncharacterized protein</fullName>
    </submittedName>
</protein>
<accession>W6MXH4</accession>
<reference evidence="2" key="1">
    <citation type="submission" date="2013-12" db="EMBL/GenBank/DDBJ databases">
        <authorList>
            <person name="Genoscope - CEA"/>
        </authorList>
    </citation>
    <scope>NUCLEOTIDE SEQUENCE</scope>
    <source>
        <strain evidence="2">CBS 1993</strain>
    </source>
</reference>
<dbReference type="InterPro" id="IPR050435">
    <property type="entry name" value="MZM1/LYRM7"/>
</dbReference>
<dbReference type="GO" id="GO:0034551">
    <property type="term" value="P:mitochondrial respiratory chain complex III assembly"/>
    <property type="evidence" value="ECO:0007669"/>
    <property type="project" value="EnsemblFungi"/>
</dbReference>
<dbReference type="GO" id="GO:0005759">
    <property type="term" value="C:mitochondrial matrix"/>
    <property type="evidence" value="ECO:0007669"/>
    <property type="project" value="EnsemblFungi"/>
</dbReference>
<feature type="compositionally biased region" description="Basic and acidic residues" evidence="1">
    <location>
        <begin position="15"/>
        <end position="27"/>
    </location>
</feature>
<dbReference type="Proteomes" id="UP000019384">
    <property type="component" value="Unassembled WGS sequence"/>
</dbReference>
<dbReference type="PANTHER" id="PTHR46749">
    <property type="entry name" value="COMPLEX III ASSEMBLY FACTOR LYRM7"/>
    <property type="match status" value="1"/>
</dbReference>
<dbReference type="GeneID" id="34522273"/>
<dbReference type="STRING" id="1382522.W6MXH4"/>
<proteinExistence type="predicted"/>
<feature type="region of interest" description="Disordered" evidence="1">
    <location>
        <begin position="1"/>
        <end position="27"/>
    </location>
</feature>
<dbReference type="AlphaFoldDB" id="W6MXH4"/>
<dbReference type="GO" id="GO:0044183">
    <property type="term" value="F:protein folding chaperone"/>
    <property type="evidence" value="ECO:0007669"/>
    <property type="project" value="EnsemblFungi"/>
</dbReference>
<dbReference type="HOGENOM" id="CLU_147114_2_2_1"/>
<evidence type="ECO:0000256" key="1">
    <source>
        <dbReference type="SAM" id="MobiDB-lite"/>
    </source>
</evidence>
<organism evidence="2 3">
    <name type="scientific">Kuraishia capsulata CBS 1993</name>
    <dbReference type="NCBI Taxonomy" id="1382522"/>
    <lineage>
        <taxon>Eukaryota</taxon>
        <taxon>Fungi</taxon>
        <taxon>Dikarya</taxon>
        <taxon>Ascomycota</taxon>
        <taxon>Saccharomycotina</taxon>
        <taxon>Pichiomycetes</taxon>
        <taxon>Pichiales</taxon>
        <taxon>Pichiaceae</taxon>
        <taxon>Kuraishia</taxon>
    </lineage>
</organism>
<dbReference type="EMBL" id="HG793130">
    <property type="protein sequence ID" value="CDK28895.1"/>
    <property type="molecule type" value="Genomic_DNA"/>
</dbReference>
<dbReference type="PANTHER" id="PTHR46749:SF1">
    <property type="entry name" value="COMPLEX III ASSEMBLY FACTOR LYRM7"/>
    <property type="match status" value="1"/>
</dbReference>
<dbReference type="RefSeq" id="XP_022460885.1">
    <property type="nucleotide sequence ID" value="XM_022606011.1"/>
</dbReference>
<reference evidence="2" key="2">
    <citation type="submission" date="2014-02" db="EMBL/GenBank/DDBJ databases">
        <title>Complete DNA sequence of /Kuraishia capsulata/ illustrates novel genomic features among budding yeasts (/Saccharomycotina/).</title>
        <authorList>
            <person name="Morales L."/>
            <person name="Noel B."/>
            <person name="Porcel B."/>
            <person name="Marcet-Houben M."/>
            <person name="Hullo M-F."/>
            <person name="Sacerdot C."/>
            <person name="Tekaia F."/>
            <person name="Leh-Louis V."/>
            <person name="Despons L."/>
            <person name="Khanna V."/>
            <person name="Aury J-M."/>
            <person name="Barbe V."/>
            <person name="Couloux A."/>
            <person name="Labadie K."/>
            <person name="Pelletier E."/>
            <person name="Souciet J-L."/>
            <person name="Boekhout T."/>
            <person name="Gabaldon T."/>
            <person name="Wincker P."/>
            <person name="Dujon B."/>
        </authorList>
    </citation>
    <scope>NUCLEOTIDE SEQUENCE</scope>
    <source>
        <strain evidence="2">CBS 1993</strain>
    </source>
</reference>
<evidence type="ECO:0000313" key="2">
    <source>
        <dbReference type="EMBL" id="CDK28895.1"/>
    </source>
</evidence>
<keyword evidence="3" id="KW-1185">Reference proteome</keyword>
<dbReference type="OrthoDB" id="529194at2759"/>
<name>W6MXH4_9ASCO</name>